<organism evidence="1 2">
    <name type="scientific">Tolypocladium paradoxum</name>
    <dbReference type="NCBI Taxonomy" id="94208"/>
    <lineage>
        <taxon>Eukaryota</taxon>
        <taxon>Fungi</taxon>
        <taxon>Dikarya</taxon>
        <taxon>Ascomycota</taxon>
        <taxon>Pezizomycotina</taxon>
        <taxon>Sordariomycetes</taxon>
        <taxon>Hypocreomycetidae</taxon>
        <taxon>Hypocreales</taxon>
        <taxon>Ophiocordycipitaceae</taxon>
        <taxon>Tolypocladium</taxon>
    </lineage>
</organism>
<comment type="caution">
    <text evidence="1">The sequence shown here is derived from an EMBL/GenBank/DDBJ whole genome shotgun (WGS) entry which is preliminary data.</text>
</comment>
<dbReference type="OrthoDB" id="4916530at2759"/>
<dbReference type="Proteomes" id="UP000237481">
    <property type="component" value="Unassembled WGS sequence"/>
</dbReference>
<gene>
    <name evidence="1" type="ORF">TPAR_04315</name>
</gene>
<protein>
    <submittedName>
        <fullName evidence="1">Uncharacterized protein</fullName>
    </submittedName>
</protein>
<name>A0A2S4KZ77_9HYPO</name>
<dbReference type="STRING" id="94208.A0A2S4KZ77"/>
<reference evidence="1 2" key="1">
    <citation type="submission" date="2018-01" db="EMBL/GenBank/DDBJ databases">
        <title>Harnessing the power of phylogenomics to disentangle the directionality and signatures of interkingdom host jumping in the parasitic fungal genus Tolypocladium.</title>
        <authorList>
            <person name="Quandt C.A."/>
            <person name="Patterson W."/>
            <person name="Spatafora J.W."/>
        </authorList>
    </citation>
    <scope>NUCLEOTIDE SEQUENCE [LARGE SCALE GENOMIC DNA]</scope>
    <source>
        <strain evidence="1 2">NRBC 100945</strain>
    </source>
</reference>
<evidence type="ECO:0000313" key="1">
    <source>
        <dbReference type="EMBL" id="POR35492.1"/>
    </source>
</evidence>
<proteinExistence type="predicted"/>
<keyword evidence="2" id="KW-1185">Reference proteome</keyword>
<sequence>MNSISQFPACIVYRDDDITNKAVNGPTLVLQDPGAAEHLQNLFFIERLLTKESRAPDSQILEISMELGRPDAHLLDAPGPPPRPAGRHRWLVMSSARGGCPLPGAAQSVGAARLVPDGDAIQRDPAAEPAGRVPRLSWPAGVEQRHLKRVVRHVLDHTPSPAADQAGAVEGMGLFGGYD</sequence>
<evidence type="ECO:0000313" key="2">
    <source>
        <dbReference type="Proteomes" id="UP000237481"/>
    </source>
</evidence>
<dbReference type="AlphaFoldDB" id="A0A2S4KZ77"/>
<accession>A0A2S4KZ77</accession>
<dbReference type="EMBL" id="PKSG01000436">
    <property type="protein sequence ID" value="POR35492.1"/>
    <property type="molecule type" value="Genomic_DNA"/>
</dbReference>